<dbReference type="Gene3D" id="1.10.260.40">
    <property type="entry name" value="lambda repressor-like DNA-binding domains"/>
    <property type="match status" value="1"/>
</dbReference>
<dbReference type="CDD" id="cd00093">
    <property type="entry name" value="HTH_XRE"/>
    <property type="match status" value="1"/>
</dbReference>
<dbReference type="PANTHER" id="PTHR46558">
    <property type="entry name" value="TRACRIPTIONAL REGULATORY PROTEIN-RELATED-RELATED"/>
    <property type="match status" value="1"/>
</dbReference>
<dbReference type="OrthoDB" id="9805856at2"/>
<protein>
    <submittedName>
        <fullName evidence="3">Helix-turn-helix transcriptional regulator</fullName>
    </submittedName>
</protein>
<evidence type="ECO:0000259" key="2">
    <source>
        <dbReference type="PROSITE" id="PS50943"/>
    </source>
</evidence>
<sequence length="112" mass="12322">MRIGANIKDFRKSRRMTQADLGKAVNVTQQTIWSWESGRSEPSVNDQKKLANFFGVSLDTLNGANIEEKVDLKRLIKNANMTYGGKEISDHDLKVLGGIVESLLGGDEGGNK</sequence>
<dbReference type="RefSeq" id="WP_070626247.1">
    <property type="nucleotide sequence ID" value="NZ_VYWO01000001.1"/>
</dbReference>
<organism evidence="3 4">
    <name type="scientific">Aerococcus sanguinicola</name>
    <dbReference type="NCBI Taxonomy" id="119206"/>
    <lineage>
        <taxon>Bacteria</taxon>
        <taxon>Bacillati</taxon>
        <taxon>Bacillota</taxon>
        <taxon>Bacilli</taxon>
        <taxon>Lactobacillales</taxon>
        <taxon>Aerococcaceae</taxon>
        <taxon>Aerococcus</taxon>
    </lineage>
</organism>
<dbReference type="GO" id="GO:0003677">
    <property type="term" value="F:DNA binding"/>
    <property type="evidence" value="ECO:0007669"/>
    <property type="project" value="UniProtKB-KW"/>
</dbReference>
<name>A0A5N1GMU4_9LACT</name>
<dbReference type="SUPFAM" id="SSF47413">
    <property type="entry name" value="lambda repressor-like DNA-binding domains"/>
    <property type="match status" value="1"/>
</dbReference>
<dbReference type="SMART" id="SM00530">
    <property type="entry name" value="HTH_XRE"/>
    <property type="match status" value="1"/>
</dbReference>
<feature type="domain" description="HTH cro/C1-type" evidence="2">
    <location>
        <begin position="7"/>
        <end position="61"/>
    </location>
</feature>
<proteinExistence type="predicted"/>
<reference evidence="3 4" key="1">
    <citation type="submission" date="2019-09" db="EMBL/GenBank/DDBJ databases">
        <title>Draft genome sequence assemblies of isolates from the urinary tract.</title>
        <authorList>
            <person name="Mores C.R."/>
            <person name="Putonti C."/>
            <person name="Wolfe A.J."/>
        </authorList>
    </citation>
    <scope>NUCLEOTIDE SEQUENCE [LARGE SCALE GENOMIC DNA]</scope>
    <source>
        <strain evidence="3 4">UMB623</strain>
    </source>
</reference>
<comment type="caution">
    <text evidence="3">The sequence shown here is derived from an EMBL/GenBank/DDBJ whole genome shotgun (WGS) entry which is preliminary data.</text>
</comment>
<dbReference type="Pfam" id="PF01381">
    <property type="entry name" value="HTH_3"/>
    <property type="match status" value="1"/>
</dbReference>
<evidence type="ECO:0000256" key="1">
    <source>
        <dbReference type="ARBA" id="ARBA00023125"/>
    </source>
</evidence>
<gene>
    <name evidence="3" type="ORF">F6I03_03525</name>
</gene>
<dbReference type="EMBL" id="VYWO01000001">
    <property type="protein sequence ID" value="KAA9302297.1"/>
    <property type="molecule type" value="Genomic_DNA"/>
</dbReference>
<dbReference type="PROSITE" id="PS50943">
    <property type="entry name" value="HTH_CROC1"/>
    <property type="match status" value="1"/>
</dbReference>
<accession>A0A5N1GMU4</accession>
<dbReference type="Proteomes" id="UP000327148">
    <property type="component" value="Unassembled WGS sequence"/>
</dbReference>
<dbReference type="InterPro" id="IPR010982">
    <property type="entry name" value="Lambda_DNA-bd_dom_sf"/>
</dbReference>
<dbReference type="PANTHER" id="PTHR46558:SF11">
    <property type="entry name" value="HTH-TYPE TRANSCRIPTIONAL REGULATOR XRE"/>
    <property type="match status" value="1"/>
</dbReference>
<keyword evidence="1" id="KW-0238">DNA-binding</keyword>
<dbReference type="InterPro" id="IPR001387">
    <property type="entry name" value="Cro/C1-type_HTH"/>
</dbReference>
<dbReference type="AlphaFoldDB" id="A0A5N1GMU4"/>
<evidence type="ECO:0000313" key="4">
    <source>
        <dbReference type="Proteomes" id="UP000327148"/>
    </source>
</evidence>
<evidence type="ECO:0000313" key="3">
    <source>
        <dbReference type="EMBL" id="KAA9302297.1"/>
    </source>
</evidence>